<evidence type="ECO:0000256" key="1">
    <source>
        <dbReference type="SAM" id="MobiDB-lite"/>
    </source>
</evidence>
<evidence type="ECO:0000313" key="3">
    <source>
        <dbReference type="EMBL" id="ECC3453789.1"/>
    </source>
</evidence>
<dbReference type="NCBIfam" id="NF011885">
    <property type="entry name" value="PRK15358.1"/>
    <property type="match status" value="1"/>
</dbReference>
<keyword evidence="2" id="KW-0472">Membrane</keyword>
<dbReference type="EMBL" id="AAIBEK010000005">
    <property type="protein sequence ID" value="ECC3453789.1"/>
    <property type="molecule type" value="Genomic_DNA"/>
</dbReference>
<feature type="transmembrane region" description="Helical" evidence="2">
    <location>
        <begin position="189"/>
        <end position="209"/>
    </location>
</feature>
<dbReference type="InterPro" id="IPR058222">
    <property type="entry name" value="SseF-like"/>
</dbReference>
<organism evidence="3">
    <name type="scientific">Salmonella enterica I</name>
    <dbReference type="NCBI Taxonomy" id="59201"/>
    <lineage>
        <taxon>Bacteria</taxon>
        <taxon>Pseudomonadati</taxon>
        <taxon>Pseudomonadota</taxon>
        <taxon>Gammaproteobacteria</taxon>
        <taxon>Enterobacterales</taxon>
        <taxon>Enterobacteriaceae</taxon>
        <taxon>Salmonella</taxon>
    </lineage>
</organism>
<name>A0A3Z1SLC5_SALET</name>
<feature type="transmembrane region" description="Helical" evidence="2">
    <location>
        <begin position="64"/>
        <end position="84"/>
    </location>
</feature>
<keyword evidence="2" id="KW-1133">Transmembrane helix</keyword>
<proteinExistence type="predicted"/>
<sequence>MKIHIPSAASNIVDGNSPPSDIQAKEVSFPPPEIPAPGTPAAPVLLTPEQIRQQRDYAIHFMQYTIRALGATVVFGLSVAAAVISGGAGLPIAILAGAALVIAIGDTCCAYHNYQLICQQKEPLQTASDSVALVVSALALKCGASLNCANTLANCLSLLIRSGIAISMLVLPLQFPLPAAENIAASLDMGSVITSVSLTAIGAVLDYCLARRSGDDRENSVDELHADPSVLLAEQMASLCQSATTPALMDSSGHTYRGEP</sequence>
<feature type="region of interest" description="Disordered" evidence="1">
    <location>
        <begin position="1"/>
        <end position="33"/>
    </location>
</feature>
<dbReference type="EMBL" id="AAITSG010000002">
    <property type="protein sequence ID" value="ECH9792300.1"/>
    <property type="molecule type" value="Genomic_DNA"/>
</dbReference>
<comment type="caution">
    <text evidence="3">The sequence shown here is derived from an EMBL/GenBank/DDBJ whole genome shotgun (WGS) entry which is preliminary data.</text>
</comment>
<feature type="transmembrane region" description="Helical" evidence="2">
    <location>
        <begin position="90"/>
        <end position="111"/>
    </location>
</feature>
<dbReference type="RefSeq" id="WP_023232833.1">
    <property type="nucleotide sequence ID" value="NZ_CP160157.1"/>
</dbReference>
<accession>A0A3Z1SLC5</accession>
<dbReference type="AlphaFoldDB" id="A0A3Z1SLC5"/>
<reference evidence="3" key="1">
    <citation type="submission" date="2018-07" db="EMBL/GenBank/DDBJ databases">
        <authorList>
            <consortium name="GenomeTrakr network: Whole genome sequencing for foodborne pathogen traceback"/>
        </authorList>
    </citation>
    <scope>NUCLEOTIDE SEQUENCE</scope>
    <source>
        <strain evidence="4">NY-N13148</strain>
        <strain evidence="3">WAPHL_SAL-A00798</strain>
    </source>
</reference>
<gene>
    <name evidence="3" type="primary">sseF</name>
    <name evidence="3" type="ORF">ACH21_07430</name>
    <name evidence="4" type="ORF">XT48_04835</name>
</gene>
<feature type="compositionally biased region" description="Polar residues" evidence="1">
    <location>
        <begin position="8"/>
        <end position="20"/>
    </location>
</feature>
<evidence type="ECO:0000256" key="2">
    <source>
        <dbReference type="SAM" id="Phobius"/>
    </source>
</evidence>
<protein>
    <submittedName>
        <fullName evidence="3">Type III secretion systems effector SseF</fullName>
    </submittedName>
</protein>
<evidence type="ECO:0000313" key="4">
    <source>
        <dbReference type="EMBL" id="ECH9792300.1"/>
    </source>
</evidence>
<feature type="transmembrane region" description="Helical" evidence="2">
    <location>
        <begin position="158"/>
        <end position="177"/>
    </location>
</feature>
<keyword evidence="2" id="KW-0812">Transmembrane</keyword>